<feature type="signal peptide" evidence="1">
    <location>
        <begin position="1"/>
        <end position="22"/>
    </location>
</feature>
<name>A0A2W5H7B2_9SPHI</name>
<gene>
    <name evidence="2" type="ORF">DI598_03380</name>
</gene>
<dbReference type="EMBL" id="QFOI01000033">
    <property type="protein sequence ID" value="PZP51362.1"/>
    <property type="molecule type" value="Genomic_DNA"/>
</dbReference>
<organism evidence="2 3">
    <name type="scientific">Pseudopedobacter saltans</name>
    <dbReference type="NCBI Taxonomy" id="151895"/>
    <lineage>
        <taxon>Bacteria</taxon>
        <taxon>Pseudomonadati</taxon>
        <taxon>Bacteroidota</taxon>
        <taxon>Sphingobacteriia</taxon>
        <taxon>Sphingobacteriales</taxon>
        <taxon>Sphingobacteriaceae</taxon>
        <taxon>Pseudopedobacter</taxon>
    </lineage>
</organism>
<dbReference type="Gene3D" id="2.40.128.410">
    <property type="match status" value="1"/>
</dbReference>
<feature type="chain" id="PRO_5016176149" description="DUF4251 domain-containing protein" evidence="1">
    <location>
        <begin position="23"/>
        <end position="195"/>
    </location>
</feature>
<comment type="caution">
    <text evidence="2">The sequence shown here is derived from an EMBL/GenBank/DDBJ whole genome shotgun (WGS) entry which is preliminary data.</text>
</comment>
<dbReference type="Proteomes" id="UP000249645">
    <property type="component" value="Unassembled WGS sequence"/>
</dbReference>
<dbReference type="InterPro" id="IPR025347">
    <property type="entry name" value="DUF4251"/>
</dbReference>
<accession>A0A2W5H7B2</accession>
<evidence type="ECO:0008006" key="4">
    <source>
        <dbReference type="Google" id="ProtNLM"/>
    </source>
</evidence>
<keyword evidence="1" id="KW-0732">Signal</keyword>
<evidence type="ECO:0000313" key="3">
    <source>
        <dbReference type="Proteomes" id="UP000249645"/>
    </source>
</evidence>
<dbReference type="Pfam" id="PF14059">
    <property type="entry name" value="DUF4251"/>
    <property type="match status" value="1"/>
</dbReference>
<reference evidence="2 3" key="1">
    <citation type="submission" date="2017-11" db="EMBL/GenBank/DDBJ databases">
        <title>Infants hospitalized years apart are colonized by the same room-sourced microbial strains.</title>
        <authorList>
            <person name="Brooks B."/>
            <person name="Olm M.R."/>
            <person name="Firek B.A."/>
            <person name="Baker R."/>
            <person name="Thomas B.C."/>
            <person name="Morowitz M.J."/>
            <person name="Banfield J.F."/>
        </authorList>
    </citation>
    <scope>NUCLEOTIDE SEQUENCE [LARGE SCALE GENOMIC DNA]</scope>
    <source>
        <strain evidence="2">S2_009_000_R2_76</strain>
    </source>
</reference>
<sequence length="195" mass="20960">MKKPIPHIFFAILSLFVVSAVAAQSSSKKAKKDSILVFRADKKELTKIRHEVSYDQAVAALKNKQFVLEATEIMFNNGETSFVTANTNFVYLNGSKSTVQVAFNNGFSGPNGIGGVTVDGTASGITSSTDKKGNVTYSFGVTGIRINAQVTITLYSGDNNAMVTILPDFNDRMLTLTGQLVPLSESDIFKGTPSF</sequence>
<dbReference type="AlphaFoldDB" id="A0A2W5H7B2"/>
<protein>
    <recommendedName>
        <fullName evidence="4">DUF4251 domain-containing protein</fullName>
    </recommendedName>
</protein>
<proteinExistence type="predicted"/>
<evidence type="ECO:0000313" key="2">
    <source>
        <dbReference type="EMBL" id="PZP51362.1"/>
    </source>
</evidence>
<evidence type="ECO:0000256" key="1">
    <source>
        <dbReference type="SAM" id="SignalP"/>
    </source>
</evidence>